<evidence type="ECO:0000313" key="1">
    <source>
        <dbReference type="EMBL" id="CAK5284609.1"/>
    </source>
</evidence>
<evidence type="ECO:0000313" key="2">
    <source>
        <dbReference type="Proteomes" id="UP001295794"/>
    </source>
</evidence>
<protein>
    <recommendedName>
        <fullName evidence="3">F-box domain-containing protein</fullName>
    </recommendedName>
</protein>
<reference evidence="1" key="1">
    <citation type="submission" date="2023-11" db="EMBL/GenBank/DDBJ databases">
        <authorList>
            <person name="De Vega J J."/>
            <person name="De Vega J J."/>
        </authorList>
    </citation>
    <scope>NUCLEOTIDE SEQUENCE</scope>
</reference>
<organism evidence="1 2">
    <name type="scientific">Mycena citricolor</name>
    <dbReference type="NCBI Taxonomy" id="2018698"/>
    <lineage>
        <taxon>Eukaryota</taxon>
        <taxon>Fungi</taxon>
        <taxon>Dikarya</taxon>
        <taxon>Basidiomycota</taxon>
        <taxon>Agaricomycotina</taxon>
        <taxon>Agaricomycetes</taxon>
        <taxon>Agaricomycetidae</taxon>
        <taxon>Agaricales</taxon>
        <taxon>Marasmiineae</taxon>
        <taxon>Mycenaceae</taxon>
        <taxon>Mycena</taxon>
    </lineage>
</organism>
<sequence>DFRSPAQAFSDVLTADRTRRPHRLLRQRIRSDRLGAGMQTIQPNMHPASVSHGAHTGSAGAVPRHAMFQDAELEGGSRGPCEESDFVSLHSSSHLRCPSSETSLYANARSISRSMPPPARILASFTRLFRAALTQLRNLSVLEVLLNEDIFAALATCHLPSLTRCSLIWSPSLPAFLQLNPHLKHLGTLPPVDYDAFPVHMPAVRMPRLETFYGTAALACAVVPGSRRVSELTLVWGPWDIDRPGSVLGALGASGATIEMFASVCARWETQLLRAVGAHMPGVRELRLHHVLEAADDEGGEEDMDELEAFYDSVADALPALRELRQIDISRTGRLADLDMVNRLGLELEAVRKWGRRSSALMQCVLVSETRWVRIRNNVWYPYSVIEAAPAPEEAGDPEVPVAQTKMMRFFWFLARLASDRELREEYGPVMRELNGPGFMDLMDSVLRDIPPSLSRH</sequence>
<dbReference type="Proteomes" id="UP001295794">
    <property type="component" value="Unassembled WGS sequence"/>
</dbReference>
<dbReference type="AlphaFoldDB" id="A0AAD2HYK3"/>
<comment type="caution">
    <text evidence="1">The sequence shown here is derived from an EMBL/GenBank/DDBJ whole genome shotgun (WGS) entry which is preliminary data.</text>
</comment>
<gene>
    <name evidence="1" type="ORF">MYCIT1_LOCUS37958</name>
</gene>
<dbReference type="EMBL" id="CAVNYO010000480">
    <property type="protein sequence ID" value="CAK5284609.1"/>
    <property type="molecule type" value="Genomic_DNA"/>
</dbReference>
<feature type="non-terminal residue" evidence="1">
    <location>
        <position position="457"/>
    </location>
</feature>
<keyword evidence="2" id="KW-1185">Reference proteome</keyword>
<proteinExistence type="predicted"/>
<accession>A0AAD2HYK3</accession>
<evidence type="ECO:0008006" key="3">
    <source>
        <dbReference type="Google" id="ProtNLM"/>
    </source>
</evidence>
<name>A0AAD2HYK3_9AGAR</name>